<gene>
    <name evidence="2" type="ORF">C5O23_12640</name>
</gene>
<dbReference type="SUPFAM" id="SSF52317">
    <property type="entry name" value="Class I glutamine amidotransferase-like"/>
    <property type="match status" value="1"/>
</dbReference>
<evidence type="ECO:0000313" key="3">
    <source>
        <dbReference type="Proteomes" id="UP000244905"/>
    </source>
</evidence>
<sequence length="214" mass="22737">MTEISISIPASAQPSGKAVFVMLGTGFDEIEALAPVDVMRRAGMEVFTVSMTENRLVKGATGNLIVADMSVSVLSPERIDWLIFPGADKSEDAVNLDEKLSNLVKSHWEKGGNIAAICAAPALVLGPLGIIKGVKATGYPFLKDDFENRGGIYSEESVVIGDRLITSKGPGTTLEFALAIVRKAKGPDMEKALREGMVIANCRCDDNCTCGCNN</sequence>
<name>A0A2V1II64_9BACT</name>
<dbReference type="PANTHER" id="PTHR48094:SF12">
    <property type="entry name" value="PARKINSON DISEASE PROTEIN 7 HOMOLOG"/>
    <property type="match status" value="1"/>
</dbReference>
<protein>
    <submittedName>
        <fullName evidence="2">DJ-1 family protein</fullName>
    </submittedName>
</protein>
<feature type="domain" description="DJ-1/PfpI" evidence="1">
    <location>
        <begin position="18"/>
        <end position="182"/>
    </location>
</feature>
<dbReference type="InterPro" id="IPR029062">
    <property type="entry name" value="Class_I_gatase-like"/>
</dbReference>
<comment type="caution">
    <text evidence="2">The sequence shown here is derived from an EMBL/GenBank/DDBJ whole genome shotgun (WGS) entry which is preliminary data.</text>
</comment>
<dbReference type="GeneID" id="82527171"/>
<dbReference type="Gene3D" id="3.40.50.880">
    <property type="match status" value="1"/>
</dbReference>
<accession>A0A2V1II64</accession>
<dbReference type="InterPro" id="IPR002818">
    <property type="entry name" value="DJ-1/PfpI"/>
</dbReference>
<dbReference type="EMBL" id="PUEC01000040">
    <property type="protein sequence ID" value="PWB00489.1"/>
    <property type="molecule type" value="Genomic_DNA"/>
</dbReference>
<keyword evidence="3" id="KW-1185">Reference proteome</keyword>
<dbReference type="InterPro" id="IPR050325">
    <property type="entry name" value="Prot/Nucl_acid_deglycase"/>
</dbReference>
<dbReference type="PANTHER" id="PTHR48094">
    <property type="entry name" value="PROTEIN/NUCLEIC ACID DEGLYCASE DJ-1-RELATED"/>
    <property type="match status" value="1"/>
</dbReference>
<reference evidence="3" key="1">
    <citation type="submission" date="2018-02" db="EMBL/GenBank/DDBJ databases">
        <authorList>
            <person name="Clavel T."/>
            <person name="Strowig T."/>
        </authorList>
    </citation>
    <scope>NUCLEOTIDE SEQUENCE [LARGE SCALE GENOMIC DNA]</scope>
    <source>
        <strain evidence="3">DSM 103720</strain>
    </source>
</reference>
<evidence type="ECO:0000259" key="1">
    <source>
        <dbReference type="Pfam" id="PF01965"/>
    </source>
</evidence>
<dbReference type="Pfam" id="PF01965">
    <property type="entry name" value="DJ-1_PfpI"/>
    <property type="match status" value="1"/>
</dbReference>
<dbReference type="AlphaFoldDB" id="A0A2V1II64"/>
<dbReference type="Proteomes" id="UP000244905">
    <property type="component" value="Unassembled WGS sequence"/>
</dbReference>
<proteinExistence type="predicted"/>
<dbReference type="CDD" id="cd03135">
    <property type="entry name" value="GATase1_DJ-1"/>
    <property type="match status" value="1"/>
</dbReference>
<dbReference type="RefSeq" id="WP_107033286.1">
    <property type="nucleotide sequence ID" value="NZ_PUEC01000040.1"/>
</dbReference>
<dbReference type="InterPro" id="IPR006287">
    <property type="entry name" value="DJ-1"/>
</dbReference>
<evidence type="ECO:0000313" key="2">
    <source>
        <dbReference type="EMBL" id="PWB00489.1"/>
    </source>
</evidence>
<organism evidence="2 3">
    <name type="scientific">Duncaniella muris</name>
    <dbReference type="NCBI Taxonomy" id="2094150"/>
    <lineage>
        <taxon>Bacteria</taxon>
        <taxon>Pseudomonadati</taxon>
        <taxon>Bacteroidota</taxon>
        <taxon>Bacteroidia</taxon>
        <taxon>Bacteroidales</taxon>
        <taxon>Muribaculaceae</taxon>
        <taxon>Duncaniella</taxon>
    </lineage>
</organism>
<dbReference type="GO" id="GO:0005737">
    <property type="term" value="C:cytoplasm"/>
    <property type="evidence" value="ECO:0007669"/>
    <property type="project" value="TreeGrafter"/>
</dbReference>
<dbReference type="NCBIfam" id="TIGR01383">
    <property type="entry name" value="not_thiJ"/>
    <property type="match status" value="1"/>
</dbReference>